<sequence>MSTYEMDDKNGHVSHSRSGAVNEELGPESNATSDEAVLARFGKRQQLRRGFRAMSAVGLTCGIMLTWEVLIMTLQFGLENGGPAGLVYGYIIAWIGAGLQALVMAEMASMIPIAGGPFNWVAVLAPDYCRKFLSYLTGWLSVLAWQSIVANTCYICGTLIQGLLVLNYPSYHFQRWHGTLLFMAVLTFGLIVNTWLGRLLPRIESLTLLLYVMGFVAVLVTLVYLAPHKSAAEVFTTFQNLGGWNSMGLSFFVGFITTMGSFLGIDGADHIAEECQDAQRVVPRAMLSSIGINGAMGFGILLAVLFCMGDPEEAVVSPTGFPFIDIFVYGTGSISGGTGLTAIVLSINIFSVTAVLATASRMLWAFSRENGIPFSNIIARVDTRTRLPLYAIGVTCVVNVCLSLINIGSTQAFQAFISLLIASYYSAFLIAAGVMLRKRLTGEDKTLPWGPFRLGKAGIPITVLAMLYTIIGTFFSFWPFTPDVDAQIMNYSSLLYGAAMIFSVAFYFLRARKTYTGPVYELND</sequence>
<organism evidence="1 2">
    <name type="scientific">Lindgomyces ingoldianus</name>
    <dbReference type="NCBI Taxonomy" id="673940"/>
    <lineage>
        <taxon>Eukaryota</taxon>
        <taxon>Fungi</taxon>
        <taxon>Dikarya</taxon>
        <taxon>Ascomycota</taxon>
        <taxon>Pezizomycotina</taxon>
        <taxon>Dothideomycetes</taxon>
        <taxon>Pleosporomycetidae</taxon>
        <taxon>Pleosporales</taxon>
        <taxon>Lindgomycetaceae</taxon>
        <taxon>Lindgomyces</taxon>
    </lineage>
</organism>
<evidence type="ECO:0000313" key="2">
    <source>
        <dbReference type="Proteomes" id="UP000799755"/>
    </source>
</evidence>
<evidence type="ECO:0000313" key="1">
    <source>
        <dbReference type="EMBL" id="KAF2478416.1"/>
    </source>
</evidence>
<gene>
    <name evidence="1" type="ORF">BDR25DRAFT_276328</name>
</gene>
<protein>
    <submittedName>
        <fullName evidence="1">Amino acid transporter-like protein</fullName>
    </submittedName>
</protein>
<dbReference type="Proteomes" id="UP000799755">
    <property type="component" value="Unassembled WGS sequence"/>
</dbReference>
<dbReference type="EMBL" id="MU003492">
    <property type="protein sequence ID" value="KAF2478416.1"/>
    <property type="molecule type" value="Genomic_DNA"/>
</dbReference>
<name>A0ACB6RIX5_9PLEO</name>
<comment type="caution">
    <text evidence="1">The sequence shown here is derived from an EMBL/GenBank/DDBJ whole genome shotgun (WGS) entry which is preliminary data.</text>
</comment>
<reference evidence="1" key="1">
    <citation type="journal article" date="2020" name="Stud. Mycol.">
        <title>101 Dothideomycetes genomes: a test case for predicting lifestyles and emergence of pathogens.</title>
        <authorList>
            <person name="Haridas S."/>
            <person name="Albert R."/>
            <person name="Binder M."/>
            <person name="Bloem J."/>
            <person name="Labutti K."/>
            <person name="Salamov A."/>
            <person name="Andreopoulos B."/>
            <person name="Baker S."/>
            <person name="Barry K."/>
            <person name="Bills G."/>
            <person name="Bluhm B."/>
            <person name="Cannon C."/>
            <person name="Castanera R."/>
            <person name="Culley D."/>
            <person name="Daum C."/>
            <person name="Ezra D."/>
            <person name="Gonzalez J."/>
            <person name="Henrissat B."/>
            <person name="Kuo A."/>
            <person name="Liang C."/>
            <person name="Lipzen A."/>
            <person name="Lutzoni F."/>
            <person name="Magnuson J."/>
            <person name="Mondo S."/>
            <person name="Nolan M."/>
            <person name="Ohm R."/>
            <person name="Pangilinan J."/>
            <person name="Park H.-J."/>
            <person name="Ramirez L."/>
            <person name="Alfaro M."/>
            <person name="Sun H."/>
            <person name="Tritt A."/>
            <person name="Yoshinaga Y."/>
            <person name="Zwiers L.-H."/>
            <person name="Turgeon B."/>
            <person name="Goodwin S."/>
            <person name="Spatafora J."/>
            <person name="Crous P."/>
            <person name="Grigoriev I."/>
        </authorList>
    </citation>
    <scope>NUCLEOTIDE SEQUENCE</scope>
    <source>
        <strain evidence="1">ATCC 200398</strain>
    </source>
</reference>
<accession>A0ACB6RIX5</accession>
<proteinExistence type="predicted"/>
<keyword evidence="2" id="KW-1185">Reference proteome</keyword>